<evidence type="ECO:0000313" key="1">
    <source>
        <dbReference type="EMBL" id="GHC61383.1"/>
    </source>
</evidence>
<sequence>MAPLPKPQASTVSAIYAAYEERNEQRDGKTIPASQIAEECGRKLWFDFRWTTPHEFINGRTLRIFETGVVEEERWIDNLRMIGCEVVSHQGDGRQIRIELCGGHVGGYLDSEILGLPEAPKTWHVGEIKSHNIKSFTALKKDGVQKSKPLHYGQMQMYMHARGRDRAIYLAVCKDNDELYAERIHYDVEYCLRMIARAERIIAAHEPPAKLHEDPEAKMAFACGWCKHKSICHYGAWPRSNCRTCLYSSPEDGGSWSCSRFSKPLSLDEQKAGCAAHLYLPSLVPGEQIDSDEVAETVTYRLTNGDIWVDGAPANDNQPKKDAA</sequence>
<dbReference type="InterPro" id="IPR011604">
    <property type="entry name" value="PDDEXK-like_dom_sf"/>
</dbReference>
<protein>
    <recommendedName>
        <fullName evidence="3">PD-(D/E)XK nuclease superfamily protein</fullName>
    </recommendedName>
</protein>
<evidence type="ECO:0008006" key="3">
    <source>
        <dbReference type="Google" id="ProtNLM"/>
    </source>
</evidence>
<name>A0A8J3DFJ0_9HYPH</name>
<gene>
    <name evidence="1" type="ORF">GCM10010136_01890</name>
</gene>
<dbReference type="Proteomes" id="UP000641137">
    <property type="component" value="Unassembled WGS sequence"/>
</dbReference>
<dbReference type="RefSeq" id="WP_189486908.1">
    <property type="nucleotide sequence ID" value="NZ_BMZO01000001.1"/>
</dbReference>
<proteinExistence type="predicted"/>
<comment type="caution">
    <text evidence="1">The sequence shown here is derived from an EMBL/GenBank/DDBJ whole genome shotgun (WGS) entry which is preliminary data.</text>
</comment>
<keyword evidence="2" id="KW-1185">Reference proteome</keyword>
<organism evidence="1 2">
    <name type="scientific">Limoniibacter endophyticus</name>
    <dbReference type="NCBI Taxonomy" id="1565040"/>
    <lineage>
        <taxon>Bacteria</taxon>
        <taxon>Pseudomonadati</taxon>
        <taxon>Pseudomonadota</taxon>
        <taxon>Alphaproteobacteria</taxon>
        <taxon>Hyphomicrobiales</taxon>
        <taxon>Bartonellaceae</taxon>
        <taxon>Limoniibacter</taxon>
    </lineage>
</organism>
<accession>A0A8J3DFJ0</accession>
<evidence type="ECO:0000313" key="2">
    <source>
        <dbReference type="Proteomes" id="UP000641137"/>
    </source>
</evidence>
<dbReference type="AlphaFoldDB" id="A0A8J3DFJ0"/>
<dbReference type="EMBL" id="BMZO01000001">
    <property type="protein sequence ID" value="GHC61383.1"/>
    <property type="molecule type" value="Genomic_DNA"/>
</dbReference>
<reference evidence="1" key="2">
    <citation type="submission" date="2020-09" db="EMBL/GenBank/DDBJ databases">
        <authorList>
            <person name="Sun Q."/>
            <person name="Kim S."/>
        </authorList>
    </citation>
    <scope>NUCLEOTIDE SEQUENCE</scope>
    <source>
        <strain evidence="1">KCTC 42097</strain>
    </source>
</reference>
<dbReference type="Gene3D" id="3.90.320.10">
    <property type="match status" value="1"/>
</dbReference>
<reference evidence="1" key="1">
    <citation type="journal article" date="2014" name="Int. J. Syst. Evol. Microbiol.">
        <title>Complete genome sequence of Corynebacterium casei LMG S-19264T (=DSM 44701T), isolated from a smear-ripened cheese.</title>
        <authorList>
            <consortium name="US DOE Joint Genome Institute (JGI-PGF)"/>
            <person name="Walter F."/>
            <person name="Albersmeier A."/>
            <person name="Kalinowski J."/>
            <person name="Ruckert C."/>
        </authorList>
    </citation>
    <scope>NUCLEOTIDE SEQUENCE</scope>
    <source>
        <strain evidence="1">KCTC 42097</strain>
    </source>
</reference>